<dbReference type="EMBL" id="JAGFNK010000454">
    <property type="protein sequence ID" value="KAI9450083.1"/>
    <property type="molecule type" value="Genomic_DNA"/>
</dbReference>
<organism evidence="1 2">
    <name type="scientific">Russula earlei</name>
    <dbReference type="NCBI Taxonomy" id="71964"/>
    <lineage>
        <taxon>Eukaryota</taxon>
        <taxon>Fungi</taxon>
        <taxon>Dikarya</taxon>
        <taxon>Basidiomycota</taxon>
        <taxon>Agaricomycotina</taxon>
        <taxon>Agaricomycetes</taxon>
        <taxon>Russulales</taxon>
        <taxon>Russulaceae</taxon>
        <taxon>Russula</taxon>
    </lineage>
</organism>
<evidence type="ECO:0000313" key="1">
    <source>
        <dbReference type="EMBL" id="KAI9450083.1"/>
    </source>
</evidence>
<keyword evidence="2" id="KW-1185">Reference proteome</keyword>
<proteinExistence type="predicted"/>
<gene>
    <name evidence="1" type="ORF">F5148DRAFT_1370913</name>
</gene>
<name>A0ACC0TUT4_9AGAM</name>
<reference evidence="1" key="1">
    <citation type="submission" date="2021-03" db="EMBL/GenBank/DDBJ databases">
        <title>Evolutionary priming and transition to the ectomycorrhizal habit in an iconic lineage of mushroom-forming fungi: is preadaptation a requirement?</title>
        <authorList>
            <consortium name="DOE Joint Genome Institute"/>
            <person name="Looney B.P."/>
            <person name="Miyauchi S."/>
            <person name="Morin E."/>
            <person name="Drula E."/>
            <person name="Courty P.E."/>
            <person name="Chicoki N."/>
            <person name="Fauchery L."/>
            <person name="Kohler A."/>
            <person name="Kuo A."/>
            <person name="LaButti K."/>
            <person name="Pangilinan J."/>
            <person name="Lipzen A."/>
            <person name="Riley R."/>
            <person name="Andreopoulos W."/>
            <person name="He G."/>
            <person name="Johnson J."/>
            <person name="Barry K.W."/>
            <person name="Grigoriev I.V."/>
            <person name="Nagy L."/>
            <person name="Hibbett D."/>
            <person name="Henrissat B."/>
            <person name="Matheny P.B."/>
            <person name="Labbe J."/>
            <person name="Martin A.F."/>
        </authorList>
    </citation>
    <scope>NUCLEOTIDE SEQUENCE</scope>
    <source>
        <strain evidence="1">BPL698</strain>
    </source>
</reference>
<protein>
    <submittedName>
        <fullName evidence="1">Uncharacterized protein</fullName>
    </submittedName>
</protein>
<accession>A0ACC0TUT4</accession>
<sequence length="241" mass="26612">MPKFGSEPSFEPRMPELDLQFWSGLVLVLSLITATVRLAQVGIKCADGKLKDANNIRWYNSGDDKTPIAPATGKLRPNDKVSITVGPSSKTPKPKAPATSKSVPKPNACTKKQAKKATIVNSDDKANGDKEEGDAEGEDQVDKYECLQEQRGSDHLKMSDNTIGKGHWCEVCKGTGELMVIRTKQNVLSKVSQCFLVLNHWRPQLKIFSSEMVLSQAKLVKWTKEGLLEHIVKLIVVEDKV</sequence>
<comment type="caution">
    <text evidence="1">The sequence shown here is derived from an EMBL/GenBank/DDBJ whole genome shotgun (WGS) entry which is preliminary data.</text>
</comment>
<dbReference type="Proteomes" id="UP001207468">
    <property type="component" value="Unassembled WGS sequence"/>
</dbReference>
<evidence type="ECO:0000313" key="2">
    <source>
        <dbReference type="Proteomes" id="UP001207468"/>
    </source>
</evidence>